<feature type="non-terminal residue" evidence="2">
    <location>
        <position position="1"/>
    </location>
</feature>
<evidence type="ECO:0000313" key="3">
    <source>
        <dbReference type="Proteomes" id="UP001165082"/>
    </source>
</evidence>
<name>A0A9W6Z9S1_9STRA</name>
<evidence type="ECO:0000256" key="1">
    <source>
        <dbReference type="SAM" id="Phobius"/>
    </source>
</evidence>
<proteinExistence type="predicted"/>
<comment type="caution">
    <text evidence="2">The sequence shown here is derived from an EMBL/GenBank/DDBJ whole genome shotgun (WGS) entry which is preliminary data.</text>
</comment>
<keyword evidence="3" id="KW-1185">Reference proteome</keyword>
<accession>A0A9W6Z9S1</accession>
<organism evidence="2 3">
    <name type="scientific">Triparma retinervis</name>
    <dbReference type="NCBI Taxonomy" id="2557542"/>
    <lineage>
        <taxon>Eukaryota</taxon>
        <taxon>Sar</taxon>
        <taxon>Stramenopiles</taxon>
        <taxon>Ochrophyta</taxon>
        <taxon>Bolidophyceae</taxon>
        <taxon>Parmales</taxon>
        <taxon>Triparmaceae</taxon>
        <taxon>Triparma</taxon>
    </lineage>
</organism>
<keyword evidence="1" id="KW-1133">Transmembrane helix</keyword>
<keyword evidence="1" id="KW-0472">Membrane</keyword>
<dbReference type="AlphaFoldDB" id="A0A9W6Z9S1"/>
<keyword evidence="1" id="KW-0812">Transmembrane</keyword>
<evidence type="ECO:0000313" key="2">
    <source>
        <dbReference type="EMBL" id="GMH46629.1"/>
    </source>
</evidence>
<dbReference type="OrthoDB" id="5345392at2759"/>
<protein>
    <submittedName>
        <fullName evidence="2">Uncharacterized protein</fullName>
    </submittedName>
</protein>
<dbReference type="Proteomes" id="UP001165082">
    <property type="component" value="Unassembled WGS sequence"/>
</dbReference>
<sequence length="187" mass="20793">MIGLRAAFRAGSASRGASRSTMTAPVFKPSLWDRASCAIEKRPFSTQLLLCTFKTSCCDVMAQTCIEGKSFKDIDWRRNSIYTAFGFLYLGGAQYFIYVHGFKKLFNPAIVEKFGSQTIRQKLTNLPGLKSLFGQTLVDIGIHQPFMYLPAFYVVKEFMHAVNDVGTGEKGEYGSAKNITDVSPVEI</sequence>
<reference evidence="2" key="1">
    <citation type="submission" date="2022-07" db="EMBL/GenBank/DDBJ databases">
        <title>Genome analysis of Parmales, a sister group of diatoms, reveals the evolutionary specialization of diatoms from phago-mixotrophs to photoautotrophs.</title>
        <authorList>
            <person name="Ban H."/>
            <person name="Sato S."/>
            <person name="Yoshikawa S."/>
            <person name="Kazumasa Y."/>
            <person name="Nakamura Y."/>
            <person name="Ichinomiya M."/>
            <person name="Saitoh K."/>
            <person name="Sato N."/>
            <person name="Blanc-Mathieu R."/>
            <person name="Endo H."/>
            <person name="Kuwata A."/>
            <person name="Ogata H."/>
        </authorList>
    </citation>
    <scope>NUCLEOTIDE SEQUENCE</scope>
</reference>
<gene>
    <name evidence="2" type="ORF">TrRE_jg11959</name>
</gene>
<feature type="transmembrane region" description="Helical" evidence="1">
    <location>
        <begin position="79"/>
        <end position="98"/>
    </location>
</feature>
<dbReference type="EMBL" id="BRXZ01004312">
    <property type="protein sequence ID" value="GMH46629.1"/>
    <property type="molecule type" value="Genomic_DNA"/>
</dbReference>